<evidence type="ECO:0008006" key="4">
    <source>
        <dbReference type="Google" id="ProtNLM"/>
    </source>
</evidence>
<dbReference type="InterPro" id="IPR038765">
    <property type="entry name" value="Papain-like_cys_pep_sf"/>
</dbReference>
<dbReference type="Gene3D" id="3.40.395.10">
    <property type="entry name" value="Adenoviral Proteinase, Chain A"/>
    <property type="match status" value="1"/>
</dbReference>
<reference evidence="2" key="1">
    <citation type="journal article" date="2020" name="Nat. Commun.">
        <title>Large-scale genome sequencing of mycorrhizal fungi provides insights into the early evolution of symbiotic traits.</title>
        <authorList>
            <person name="Miyauchi S."/>
            <person name="Kiss E."/>
            <person name="Kuo A."/>
            <person name="Drula E."/>
            <person name="Kohler A."/>
            <person name="Sanchez-Garcia M."/>
            <person name="Morin E."/>
            <person name="Andreopoulos B."/>
            <person name="Barry K.W."/>
            <person name="Bonito G."/>
            <person name="Buee M."/>
            <person name="Carver A."/>
            <person name="Chen C."/>
            <person name="Cichocki N."/>
            <person name="Clum A."/>
            <person name="Culley D."/>
            <person name="Crous P.W."/>
            <person name="Fauchery L."/>
            <person name="Girlanda M."/>
            <person name="Hayes R.D."/>
            <person name="Keri Z."/>
            <person name="LaButti K."/>
            <person name="Lipzen A."/>
            <person name="Lombard V."/>
            <person name="Magnuson J."/>
            <person name="Maillard F."/>
            <person name="Murat C."/>
            <person name="Nolan M."/>
            <person name="Ohm R.A."/>
            <person name="Pangilinan J."/>
            <person name="Pereira M.F."/>
            <person name="Perotto S."/>
            <person name="Peter M."/>
            <person name="Pfister S."/>
            <person name="Riley R."/>
            <person name="Sitrit Y."/>
            <person name="Stielow J.B."/>
            <person name="Szollosi G."/>
            <person name="Zifcakova L."/>
            <person name="Stursova M."/>
            <person name="Spatafora J.W."/>
            <person name="Tedersoo L."/>
            <person name="Vaario L.M."/>
            <person name="Yamada A."/>
            <person name="Yan M."/>
            <person name="Wang P."/>
            <person name="Xu J."/>
            <person name="Bruns T."/>
            <person name="Baldrian P."/>
            <person name="Vilgalys R."/>
            <person name="Dunand C."/>
            <person name="Henrissat B."/>
            <person name="Grigoriev I.V."/>
            <person name="Hibbett D."/>
            <person name="Nagy L.G."/>
            <person name="Martin F.M."/>
        </authorList>
    </citation>
    <scope>NUCLEOTIDE SEQUENCE</scope>
    <source>
        <strain evidence="2">UP504</strain>
    </source>
</reference>
<evidence type="ECO:0000313" key="3">
    <source>
        <dbReference type="Proteomes" id="UP000886523"/>
    </source>
</evidence>
<comment type="caution">
    <text evidence="2">The sequence shown here is derived from an EMBL/GenBank/DDBJ whole genome shotgun (WGS) entry which is preliminary data.</text>
</comment>
<gene>
    <name evidence="2" type="ORF">BS47DRAFT_1441599</name>
</gene>
<feature type="region of interest" description="Disordered" evidence="1">
    <location>
        <begin position="1"/>
        <end position="22"/>
    </location>
</feature>
<accession>A0A9P6AEN4</accession>
<dbReference type="OrthoDB" id="2757033at2759"/>
<dbReference type="Proteomes" id="UP000886523">
    <property type="component" value="Unassembled WGS sequence"/>
</dbReference>
<organism evidence="2 3">
    <name type="scientific">Hydnum rufescens UP504</name>
    <dbReference type="NCBI Taxonomy" id="1448309"/>
    <lineage>
        <taxon>Eukaryota</taxon>
        <taxon>Fungi</taxon>
        <taxon>Dikarya</taxon>
        <taxon>Basidiomycota</taxon>
        <taxon>Agaricomycotina</taxon>
        <taxon>Agaricomycetes</taxon>
        <taxon>Cantharellales</taxon>
        <taxon>Hydnaceae</taxon>
        <taxon>Hydnum</taxon>
    </lineage>
</organism>
<keyword evidence="3" id="KW-1185">Reference proteome</keyword>
<dbReference type="EMBL" id="MU129225">
    <property type="protein sequence ID" value="KAF9504453.1"/>
    <property type="molecule type" value="Genomic_DNA"/>
</dbReference>
<proteinExistence type="predicted"/>
<evidence type="ECO:0000256" key="1">
    <source>
        <dbReference type="SAM" id="MobiDB-lite"/>
    </source>
</evidence>
<protein>
    <recommendedName>
        <fullName evidence="4">Ubiquitin-like protease family profile domain-containing protein</fullName>
    </recommendedName>
</protein>
<name>A0A9P6AEN4_9AGAM</name>
<evidence type="ECO:0000313" key="2">
    <source>
        <dbReference type="EMBL" id="KAF9504453.1"/>
    </source>
</evidence>
<dbReference type="AlphaFoldDB" id="A0A9P6AEN4"/>
<dbReference type="SUPFAM" id="SSF54001">
    <property type="entry name" value="Cysteine proteinases"/>
    <property type="match status" value="1"/>
</dbReference>
<sequence>MPMAARGHNSLEAPPEARSILPDPSMSVMDALKYSFPRMANVQHSAHMASQWYSTAPPTSDLAYIHSLTIPSASLVNNVARNLESAIKLGTKSLCDPDSPSNENMPLWVVDYWQQVAASISILADWRTSFEWLLAVENTTKRNIDFMRLQTLRGEALGLRHISWKGSISSYLIGSEVQIWKLTSLLSTRWVNGDSIDVMLEAVAEKATLDGYSDVLIGGTNLVTTIINHQKQVFKRRTPAMESISDRVAQKKLSRMFLVENINRSHWIAMEVDFIGRKIRTGDSLNSYQHPQCLENALLAWLSPLFGAFDMSDDLPHGDQKDLYLCGICAINTIENRLWPENVPLWTNEMKAILRLEKFIRAIDCHLAQSWCWEQQ</sequence>